<keyword evidence="3" id="KW-1185">Reference proteome</keyword>
<accession>A0A6A6FNH5</accession>
<feature type="region of interest" description="Disordered" evidence="1">
    <location>
        <begin position="24"/>
        <end position="50"/>
    </location>
</feature>
<proteinExistence type="predicted"/>
<gene>
    <name evidence="2" type="ORF">CERZMDRAFT_82836</name>
</gene>
<reference evidence="2" key="1">
    <citation type="journal article" date="2020" name="Stud. Mycol.">
        <title>101 Dothideomycetes genomes: a test case for predicting lifestyles and emergence of pathogens.</title>
        <authorList>
            <person name="Haridas S."/>
            <person name="Albert R."/>
            <person name="Binder M."/>
            <person name="Bloem J."/>
            <person name="Labutti K."/>
            <person name="Salamov A."/>
            <person name="Andreopoulos B."/>
            <person name="Baker S."/>
            <person name="Barry K."/>
            <person name="Bills G."/>
            <person name="Bluhm B."/>
            <person name="Cannon C."/>
            <person name="Castanera R."/>
            <person name="Culley D."/>
            <person name="Daum C."/>
            <person name="Ezra D."/>
            <person name="Gonzalez J."/>
            <person name="Henrissat B."/>
            <person name="Kuo A."/>
            <person name="Liang C."/>
            <person name="Lipzen A."/>
            <person name="Lutzoni F."/>
            <person name="Magnuson J."/>
            <person name="Mondo S."/>
            <person name="Nolan M."/>
            <person name="Ohm R."/>
            <person name="Pangilinan J."/>
            <person name="Park H.-J."/>
            <person name="Ramirez L."/>
            <person name="Alfaro M."/>
            <person name="Sun H."/>
            <person name="Tritt A."/>
            <person name="Yoshinaga Y."/>
            <person name="Zwiers L.-H."/>
            <person name="Turgeon B."/>
            <person name="Goodwin S."/>
            <person name="Spatafora J."/>
            <person name="Crous P."/>
            <person name="Grigoriev I."/>
        </authorList>
    </citation>
    <scope>NUCLEOTIDE SEQUENCE</scope>
    <source>
        <strain evidence="2">SCOH1-5</strain>
    </source>
</reference>
<feature type="compositionally biased region" description="Polar residues" evidence="1">
    <location>
        <begin position="27"/>
        <end position="39"/>
    </location>
</feature>
<dbReference type="OrthoDB" id="5391053at2759"/>
<evidence type="ECO:0000313" key="3">
    <source>
        <dbReference type="Proteomes" id="UP000799539"/>
    </source>
</evidence>
<sequence length="561" mass="63283">MDLIPRKIFSSRPRWKALFWNPESGRRSSQYSVPKQEQPTRPLYTHPDAGLSERFQPTIYVDDTTQTSPCLSYSKEEAPDLEHGANFSQTASAQAIKKESAPAYEDLRVSTASGGDLVPHTHCPNHSESGLLEQQHEPGYPMEVRSPEDPGSEDARRALAYIFFVNEEEEDYTSGPVRIVTASDGVKDDASALLLSLDLSAKVRRAVLAQRAFQAFESASEQQKGNLWNLELDIGTEIDASEFRLGKAAAQDAEHEKAAQQLSNMRLLLENVHLRQQKLDAQIRTQMDVLRTCQTNAISAMEEAFVIAGLVSEAVEEQEAGEEPYDLQTEYQQFMRDLEADSDNDSQPGSSRSVIALDLAGPNFMQSAPPPLSPEAQQRLNAKEAFYDARQKLLEAQMRFDRKEEDQARARHQEKDAEDSEETETFDLHWLQRNREITRELIEAEEQLADAKAQALALGVEIRLEDQASGFSVGEEEEEEGNPVMRESWEGEATAAHFSRTNVDNWLGTVDEKFSSELVEDADADDWHAQEVEISESRSLVAWGPPRRKIDKWQQVCRERR</sequence>
<dbReference type="EMBL" id="ML992667">
    <property type="protein sequence ID" value="KAF2214951.1"/>
    <property type="molecule type" value="Genomic_DNA"/>
</dbReference>
<feature type="region of interest" description="Disordered" evidence="1">
    <location>
        <begin position="401"/>
        <end position="424"/>
    </location>
</feature>
<dbReference type="AlphaFoldDB" id="A0A6A6FNH5"/>
<evidence type="ECO:0000256" key="1">
    <source>
        <dbReference type="SAM" id="MobiDB-lite"/>
    </source>
</evidence>
<evidence type="ECO:0000313" key="2">
    <source>
        <dbReference type="EMBL" id="KAF2214951.1"/>
    </source>
</evidence>
<protein>
    <submittedName>
        <fullName evidence="2">Uncharacterized protein</fullName>
    </submittedName>
</protein>
<feature type="compositionally biased region" description="Basic and acidic residues" evidence="1">
    <location>
        <begin position="401"/>
        <end position="415"/>
    </location>
</feature>
<dbReference type="Proteomes" id="UP000799539">
    <property type="component" value="Unassembled WGS sequence"/>
</dbReference>
<name>A0A6A6FNH5_9PEZI</name>
<organism evidence="2 3">
    <name type="scientific">Cercospora zeae-maydis SCOH1-5</name>
    <dbReference type="NCBI Taxonomy" id="717836"/>
    <lineage>
        <taxon>Eukaryota</taxon>
        <taxon>Fungi</taxon>
        <taxon>Dikarya</taxon>
        <taxon>Ascomycota</taxon>
        <taxon>Pezizomycotina</taxon>
        <taxon>Dothideomycetes</taxon>
        <taxon>Dothideomycetidae</taxon>
        <taxon>Mycosphaerellales</taxon>
        <taxon>Mycosphaerellaceae</taxon>
        <taxon>Cercospora</taxon>
    </lineage>
</organism>